<evidence type="ECO:0000313" key="1">
    <source>
        <dbReference type="EMBL" id="MER6980850.1"/>
    </source>
</evidence>
<sequence>MATAILGFSAPVEMVVAIALAVSWKPFVKSNASAVTTTIARISEKLSIYPGNRSSVIGWSNVGNQGEQKMNWVGLHGVRICFPVVPFRRGGCPRIAAFPCPGPPEGLPLARRAGGLTGSPHG</sequence>
<reference evidence="1 2" key="1">
    <citation type="submission" date="2024-06" db="EMBL/GenBank/DDBJ databases">
        <title>The Natural Products Discovery Center: Release of the First 8490 Sequenced Strains for Exploring Actinobacteria Biosynthetic Diversity.</title>
        <authorList>
            <person name="Kalkreuter E."/>
            <person name="Kautsar S.A."/>
            <person name="Yang D."/>
            <person name="Bader C.D."/>
            <person name="Teijaro C.N."/>
            <person name="Fluegel L."/>
            <person name="Davis C.M."/>
            <person name="Simpson J.R."/>
            <person name="Lauterbach L."/>
            <person name="Steele A.D."/>
            <person name="Gui C."/>
            <person name="Meng S."/>
            <person name="Li G."/>
            <person name="Viehrig K."/>
            <person name="Ye F."/>
            <person name="Su P."/>
            <person name="Kiefer A.F."/>
            <person name="Nichols A."/>
            <person name="Cepeda A.J."/>
            <person name="Yan W."/>
            <person name="Fan B."/>
            <person name="Jiang Y."/>
            <person name="Adhikari A."/>
            <person name="Zheng C.-J."/>
            <person name="Schuster L."/>
            <person name="Cowan T.M."/>
            <person name="Smanski M.J."/>
            <person name="Chevrette M.G."/>
            <person name="De Carvalho L.P.S."/>
            <person name="Shen B."/>
        </authorList>
    </citation>
    <scope>NUCLEOTIDE SEQUENCE [LARGE SCALE GENOMIC DNA]</scope>
    <source>
        <strain evidence="1 2">NPDC000634</strain>
    </source>
</reference>
<gene>
    <name evidence="1" type="ORF">ABT317_28750</name>
</gene>
<keyword evidence="2" id="KW-1185">Reference proteome</keyword>
<proteinExistence type="predicted"/>
<protein>
    <submittedName>
        <fullName evidence="1">Uncharacterized protein</fullName>
    </submittedName>
</protein>
<dbReference type="Proteomes" id="UP001458415">
    <property type="component" value="Unassembled WGS sequence"/>
</dbReference>
<name>A0ABV1W9G9_9ACTN</name>
<comment type="caution">
    <text evidence="1">The sequence shown here is derived from an EMBL/GenBank/DDBJ whole genome shotgun (WGS) entry which is preliminary data.</text>
</comment>
<organism evidence="1 2">
    <name type="scientific">Streptomyces carpinensis</name>
    <dbReference type="NCBI Taxonomy" id="66369"/>
    <lineage>
        <taxon>Bacteria</taxon>
        <taxon>Bacillati</taxon>
        <taxon>Actinomycetota</taxon>
        <taxon>Actinomycetes</taxon>
        <taxon>Kitasatosporales</taxon>
        <taxon>Streptomycetaceae</taxon>
        <taxon>Streptomyces</taxon>
    </lineage>
</organism>
<dbReference type="EMBL" id="JBEPCU010000636">
    <property type="protein sequence ID" value="MER6980850.1"/>
    <property type="molecule type" value="Genomic_DNA"/>
</dbReference>
<evidence type="ECO:0000313" key="2">
    <source>
        <dbReference type="Proteomes" id="UP001458415"/>
    </source>
</evidence>
<accession>A0ABV1W9G9</accession>